<keyword evidence="4 5" id="KW-0472">Membrane</keyword>
<dbReference type="PANTHER" id="PTHR35529:SF1">
    <property type="entry name" value="MANGANESE EFFLUX PUMP MNTP-RELATED"/>
    <property type="match status" value="1"/>
</dbReference>
<evidence type="ECO:0000256" key="4">
    <source>
        <dbReference type="ARBA" id="ARBA00023136"/>
    </source>
</evidence>
<sequence length="219" mass="23675">MMSLLIFLLPLGLDSLSVSLSLGMKSKTTKSDSAPHLLSLWLNSALLFAATEMLMPLVGLAIGYELSWALSEVLSVIGPLLLIGIGLWEVVEEARELLEKRNQKMHPATVSSPPKPSRTRLAWAPQWIRPLLLALSISMDELVVGFSLGSVTPLAAHEGNVSLLIICLCIGIQGCLMTILGLALGRWLGTSMKAVKQWNEWIAGLLLIGLGAWLLLFNG</sequence>
<accession>A0A8J3IMY7</accession>
<dbReference type="Proteomes" id="UP000597444">
    <property type="component" value="Unassembled WGS sequence"/>
</dbReference>
<evidence type="ECO:0000256" key="2">
    <source>
        <dbReference type="ARBA" id="ARBA00022692"/>
    </source>
</evidence>
<keyword evidence="3 5" id="KW-1133">Transmembrane helix</keyword>
<keyword evidence="1" id="KW-1003">Cell membrane</keyword>
<evidence type="ECO:0008006" key="8">
    <source>
        <dbReference type="Google" id="ProtNLM"/>
    </source>
</evidence>
<evidence type="ECO:0000256" key="1">
    <source>
        <dbReference type="ARBA" id="ARBA00022475"/>
    </source>
</evidence>
<dbReference type="EMBL" id="BNJK01000002">
    <property type="protein sequence ID" value="GHO98579.1"/>
    <property type="molecule type" value="Genomic_DNA"/>
</dbReference>
<feature type="transmembrane region" description="Helical" evidence="5">
    <location>
        <begin position="201"/>
        <end position="217"/>
    </location>
</feature>
<feature type="transmembrane region" description="Helical" evidence="5">
    <location>
        <begin position="41"/>
        <end position="62"/>
    </location>
</feature>
<dbReference type="PANTHER" id="PTHR35529">
    <property type="entry name" value="MANGANESE EFFLUX PUMP MNTP-RELATED"/>
    <property type="match status" value="1"/>
</dbReference>
<dbReference type="Pfam" id="PF02659">
    <property type="entry name" value="Mntp"/>
    <property type="match status" value="1"/>
</dbReference>
<dbReference type="RefSeq" id="WP_220209294.1">
    <property type="nucleotide sequence ID" value="NZ_BNJK01000002.1"/>
</dbReference>
<proteinExistence type="predicted"/>
<dbReference type="InterPro" id="IPR003810">
    <property type="entry name" value="Mntp/YtaF"/>
</dbReference>
<feature type="transmembrane region" description="Helical" evidence="5">
    <location>
        <begin position="69"/>
        <end position="88"/>
    </location>
</feature>
<reference evidence="6" key="1">
    <citation type="submission" date="2020-10" db="EMBL/GenBank/DDBJ databases">
        <title>Taxonomic study of unclassified bacteria belonging to the class Ktedonobacteria.</title>
        <authorList>
            <person name="Yabe S."/>
            <person name="Wang C.M."/>
            <person name="Zheng Y."/>
            <person name="Sakai Y."/>
            <person name="Cavaletti L."/>
            <person name="Monciardini P."/>
            <person name="Donadio S."/>
        </authorList>
    </citation>
    <scope>NUCLEOTIDE SEQUENCE</scope>
    <source>
        <strain evidence="6">ID150040</strain>
    </source>
</reference>
<evidence type="ECO:0000313" key="7">
    <source>
        <dbReference type="Proteomes" id="UP000597444"/>
    </source>
</evidence>
<keyword evidence="7" id="KW-1185">Reference proteome</keyword>
<name>A0A8J3IMY7_9CHLR</name>
<protein>
    <recommendedName>
        <fullName evidence="8">Manganese efflux pump MntP</fullName>
    </recommendedName>
</protein>
<comment type="caution">
    <text evidence="6">The sequence shown here is derived from an EMBL/GenBank/DDBJ whole genome shotgun (WGS) entry which is preliminary data.</text>
</comment>
<evidence type="ECO:0000256" key="5">
    <source>
        <dbReference type="SAM" id="Phobius"/>
    </source>
</evidence>
<feature type="transmembrane region" description="Helical" evidence="5">
    <location>
        <begin position="161"/>
        <end position="189"/>
    </location>
</feature>
<evidence type="ECO:0000256" key="3">
    <source>
        <dbReference type="ARBA" id="ARBA00022989"/>
    </source>
</evidence>
<gene>
    <name evidence="6" type="ORF">KSF_086270</name>
</gene>
<keyword evidence="2 5" id="KW-0812">Transmembrane</keyword>
<dbReference type="AlphaFoldDB" id="A0A8J3IMY7"/>
<organism evidence="6 7">
    <name type="scientific">Reticulibacter mediterranei</name>
    <dbReference type="NCBI Taxonomy" id="2778369"/>
    <lineage>
        <taxon>Bacteria</taxon>
        <taxon>Bacillati</taxon>
        <taxon>Chloroflexota</taxon>
        <taxon>Ktedonobacteria</taxon>
        <taxon>Ktedonobacterales</taxon>
        <taxon>Reticulibacteraceae</taxon>
        <taxon>Reticulibacter</taxon>
    </lineage>
</organism>
<evidence type="ECO:0000313" key="6">
    <source>
        <dbReference type="EMBL" id="GHO98579.1"/>
    </source>
</evidence>